<dbReference type="GO" id="GO:0006457">
    <property type="term" value="P:protein folding"/>
    <property type="evidence" value="ECO:0007669"/>
    <property type="project" value="UniProtKB-UniRule"/>
</dbReference>
<dbReference type="GO" id="GO:0030288">
    <property type="term" value="C:outer membrane-bounded periplasmic space"/>
    <property type="evidence" value="ECO:0007669"/>
    <property type="project" value="InterPro"/>
</dbReference>
<dbReference type="InterPro" id="IPR023034">
    <property type="entry name" value="PPIase_SurA"/>
</dbReference>
<dbReference type="Pfam" id="PF00639">
    <property type="entry name" value="Rotamase"/>
    <property type="match status" value="1"/>
</dbReference>
<proteinExistence type="inferred from homology"/>
<dbReference type="GO" id="GO:0003755">
    <property type="term" value="F:peptidyl-prolyl cis-trans isomerase activity"/>
    <property type="evidence" value="ECO:0007669"/>
    <property type="project" value="UniProtKB-UniRule"/>
</dbReference>
<gene>
    <name evidence="7" type="primary">surA</name>
    <name evidence="9" type="ORF">D9V76_00730</name>
</gene>
<reference evidence="9 10" key="1">
    <citation type="submission" date="2018-12" db="EMBL/GenBank/DDBJ databases">
        <authorList>
            <person name="Chong R.A."/>
        </authorList>
    </citation>
    <scope>NUCLEOTIDE SEQUENCE [LARGE SCALE GENOMIC DNA]</scope>
    <source>
        <strain evidence="9 10">Rpa</strain>
    </source>
</reference>
<name>A0A4D6Y526_BUCRP</name>
<dbReference type="PANTHER" id="PTHR47637">
    <property type="entry name" value="CHAPERONE SURA"/>
    <property type="match status" value="1"/>
</dbReference>
<keyword evidence="5 7" id="KW-0143">Chaperone</keyword>
<sequence length="430" mass="51213">MKVYFFLILYVFSSFFSIISSKELEIDKIVAIVNNQIILNSDVNQVLFSFKKEDQKVQIPLKINFLRDKIIEKLIIETLILEEAKKFDIVVTDDQVNNILIKYALKQNITVEQLKKNIVMNNINTSFDYNNYVKNIKKSLKIKIMQNYALNNRIHISEREVDLFLNKLINDKNELKKIDLNCIFLPFIKEKNKILIKNTKRLADHFMKKIKNDSSFNYYYEYFKKNNNIFLSKKIQLQSLKNLKKIFLNKLEIVKKNQILGPILGLKGFYILKVNKIKKNSKENFITEFHIQHCLIRPSVILNNKQAKKDIFYIYNNIKNKKYSFDYAVKKLSHDVYSSNKEGDLGWISTDLFNDGFNKFLRNLKKNEISTPIKSNFGWHIIKLLDVRQVDKNDKIDKDLAYRILLEKKIKKERSNWIRELKKSSYIKIF</sequence>
<keyword evidence="3 7" id="KW-0574">Periplasm</keyword>
<keyword evidence="2 7" id="KW-0677">Repeat</keyword>
<evidence type="ECO:0000256" key="3">
    <source>
        <dbReference type="ARBA" id="ARBA00022764"/>
    </source>
</evidence>
<dbReference type="InterPro" id="IPR015391">
    <property type="entry name" value="SurA_N"/>
</dbReference>
<dbReference type="InterPro" id="IPR000297">
    <property type="entry name" value="PPIase_PpiC"/>
</dbReference>
<keyword evidence="6 7" id="KW-0413">Isomerase</keyword>
<dbReference type="OrthoDB" id="14196at2"/>
<keyword evidence="4 7" id="KW-0697">Rotamase</keyword>
<dbReference type="SUPFAM" id="SSF109998">
    <property type="entry name" value="Triger factor/SurA peptide-binding domain-like"/>
    <property type="match status" value="1"/>
</dbReference>
<keyword evidence="1 7" id="KW-0732">Signal</keyword>
<comment type="catalytic activity">
    <reaction evidence="7">
        <text>[protein]-peptidylproline (omega=180) = [protein]-peptidylproline (omega=0)</text>
        <dbReference type="Rhea" id="RHEA:16237"/>
        <dbReference type="Rhea" id="RHEA-COMP:10747"/>
        <dbReference type="Rhea" id="RHEA-COMP:10748"/>
        <dbReference type="ChEBI" id="CHEBI:83833"/>
        <dbReference type="ChEBI" id="CHEBI:83834"/>
        <dbReference type="EC" id="5.2.1.8"/>
    </reaction>
</comment>
<dbReference type="EMBL" id="CP034858">
    <property type="protein sequence ID" value="QCI24796.1"/>
    <property type="molecule type" value="Genomic_DNA"/>
</dbReference>
<dbReference type="InterPro" id="IPR046357">
    <property type="entry name" value="PPIase_dom_sf"/>
</dbReference>
<dbReference type="EC" id="5.2.1.8" evidence="7"/>
<comment type="function">
    <text evidence="7">Chaperone involved in the correct folding and assembly of outer membrane proteins. Recognizes specific patterns of aromatic residues and the orientation of their side chains, which are found more frequently in integral outer membrane proteins. May act in both early periplasmic and late outer membrane-associated steps of protein maturation.</text>
</comment>
<dbReference type="GO" id="GO:0051082">
    <property type="term" value="F:unfolded protein binding"/>
    <property type="evidence" value="ECO:0007669"/>
    <property type="project" value="UniProtKB-UniRule"/>
</dbReference>
<organism evidence="9 10">
    <name type="scientific">Buchnera aphidicola subsp. Rhopalosiphum padi</name>
    <dbReference type="NCBI Taxonomy" id="98793"/>
    <lineage>
        <taxon>Bacteria</taxon>
        <taxon>Pseudomonadati</taxon>
        <taxon>Pseudomonadota</taxon>
        <taxon>Gammaproteobacteria</taxon>
        <taxon>Enterobacterales</taxon>
        <taxon>Erwiniaceae</taxon>
        <taxon>Buchnera</taxon>
    </lineage>
</organism>
<protein>
    <recommendedName>
        <fullName evidence="7">Chaperone SurA</fullName>
    </recommendedName>
    <alternativeName>
        <fullName evidence="7">Peptidyl-prolyl cis-trans isomerase SurA</fullName>
        <shortName evidence="7">PPIase SurA</shortName>
        <ecNumber evidence="7">5.2.1.8</ecNumber>
    </alternativeName>
    <alternativeName>
        <fullName evidence="7">Rotamase SurA</fullName>
    </alternativeName>
</protein>
<evidence type="ECO:0000256" key="1">
    <source>
        <dbReference type="ARBA" id="ARBA00022729"/>
    </source>
</evidence>
<dbReference type="AlphaFoldDB" id="A0A4D6Y526"/>
<feature type="domain" description="PpiC" evidence="8">
    <location>
        <begin position="286"/>
        <end position="386"/>
    </location>
</feature>
<comment type="domain">
    <text evidence="7">The PPIase activity resides only in the second parvulin domain. The N-terminal region and the C-terminal tail are necessary and sufficient for the chaperone activity of SurA. The PPIase activity is dispensable for SurA to function as a chaperone. The N-terminal region and the C-terminal tail are also required for porin recognition.</text>
</comment>
<reference evidence="9 10" key="2">
    <citation type="submission" date="2019-05" db="EMBL/GenBank/DDBJ databases">
        <title>Genome evolution of the obligate endosymbiont Buchnera aphidicola.</title>
        <authorList>
            <person name="Moran N.A."/>
        </authorList>
    </citation>
    <scope>NUCLEOTIDE SEQUENCE [LARGE SCALE GENOMIC DNA]</scope>
    <source>
        <strain evidence="9 10">Rpa</strain>
    </source>
</reference>
<evidence type="ECO:0000259" key="8">
    <source>
        <dbReference type="PROSITE" id="PS50198"/>
    </source>
</evidence>
<evidence type="ECO:0000256" key="4">
    <source>
        <dbReference type="ARBA" id="ARBA00023110"/>
    </source>
</evidence>
<evidence type="ECO:0000256" key="2">
    <source>
        <dbReference type="ARBA" id="ARBA00022737"/>
    </source>
</evidence>
<dbReference type="HAMAP" id="MF_01183">
    <property type="entry name" value="Chaperone_SurA"/>
    <property type="match status" value="1"/>
</dbReference>
<dbReference type="Gene3D" id="3.10.50.40">
    <property type="match status" value="1"/>
</dbReference>
<evidence type="ECO:0000256" key="7">
    <source>
        <dbReference type="HAMAP-Rule" id="MF_01183"/>
    </source>
</evidence>
<comment type="subcellular location">
    <subcellularLocation>
        <location evidence="7">Periplasm</location>
    </subcellularLocation>
    <text evidence="7">Is capable of associating with the outer membrane.</text>
</comment>
<dbReference type="GO" id="GO:0043165">
    <property type="term" value="P:Gram-negative-bacterium-type cell outer membrane assembly"/>
    <property type="evidence" value="ECO:0007669"/>
    <property type="project" value="InterPro"/>
</dbReference>
<dbReference type="Proteomes" id="UP000298688">
    <property type="component" value="Chromosome"/>
</dbReference>
<dbReference type="Gene3D" id="1.10.4030.10">
    <property type="entry name" value="Porin chaperone SurA, peptide-binding domain"/>
    <property type="match status" value="1"/>
</dbReference>
<evidence type="ECO:0000256" key="5">
    <source>
        <dbReference type="ARBA" id="ARBA00023186"/>
    </source>
</evidence>
<dbReference type="InterPro" id="IPR050280">
    <property type="entry name" value="OMP_Chaperone_SurA"/>
</dbReference>
<dbReference type="GO" id="GO:0050821">
    <property type="term" value="P:protein stabilization"/>
    <property type="evidence" value="ECO:0007669"/>
    <property type="project" value="InterPro"/>
</dbReference>
<accession>A0A4D6Y526</accession>
<evidence type="ECO:0000256" key="6">
    <source>
        <dbReference type="ARBA" id="ARBA00023235"/>
    </source>
</evidence>
<evidence type="ECO:0000313" key="10">
    <source>
        <dbReference type="Proteomes" id="UP000298688"/>
    </source>
</evidence>
<dbReference type="GO" id="GO:0042277">
    <property type="term" value="F:peptide binding"/>
    <property type="evidence" value="ECO:0007669"/>
    <property type="project" value="InterPro"/>
</dbReference>
<dbReference type="PANTHER" id="PTHR47637:SF1">
    <property type="entry name" value="CHAPERONE SURA"/>
    <property type="match status" value="1"/>
</dbReference>
<evidence type="ECO:0000313" key="9">
    <source>
        <dbReference type="EMBL" id="QCI24796.1"/>
    </source>
</evidence>
<dbReference type="InterPro" id="IPR027304">
    <property type="entry name" value="Trigger_fact/SurA_dom_sf"/>
</dbReference>
<dbReference type="SUPFAM" id="SSF54534">
    <property type="entry name" value="FKBP-like"/>
    <property type="match status" value="1"/>
</dbReference>
<dbReference type="Pfam" id="PF09312">
    <property type="entry name" value="SurA_N"/>
    <property type="match status" value="1"/>
</dbReference>
<dbReference type="PROSITE" id="PS50198">
    <property type="entry name" value="PPIC_PPIASE_2"/>
    <property type="match status" value="1"/>
</dbReference>